<evidence type="ECO:0000313" key="11">
    <source>
        <dbReference type="EMBL" id="KAF5365241.1"/>
    </source>
</evidence>
<protein>
    <recommendedName>
        <fullName evidence="10">Potassium channel domain-containing protein</fullName>
    </recommendedName>
</protein>
<feature type="transmembrane region" description="Helical" evidence="9">
    <location>
        <begin position="225"/>
        <end position="245"/>
    </location>
</feature>
<evidence type="ECO:0000256" key="7">
    <source>
        <dbReference type="ARBA" id="ARBA00023303"/>
    </source>
</evidence>
<dbReference type="GO" id="GO:0030322">
    <property type="term" value="P:stabilization of membrane potential"/>
    <property type="evidence" value="ECO:0007669"/>
    <property type="project" value="TreeGrafter"/>
</dbReference>
<comment type="subcellular location">
    <subcellularLocation>
        <location evidence="1">Membrane</location>
        <topology evidence="1">Multi-pass membrane protein</topology>
    </subcellularLocation>
</comment>
<feature type="transmembrane region" description="Helical" evidence="9">
    <location>
        <begin position="137"/>
        <end position="160"/>
    </location>
</feature>
<organism evidence="11 12">
    <name type="scientific">Tetrapyrgos nigripes</name>
    <dbReference type="NCBI Taxonomy" id="182062"/>
    <lineage>
        <taxon>Eukaryota</taxon>
        <taxon>Fungi</taxon>
        <taxon>Dikarya</taxon>
        <taxon>Basidiomycota</taxon>
        <taxon>Agaricomycotina</taxon>
        <taxon>Agaricomycetes</taxon>
        <taxon>Agaricomycetidae</taxon>
        <taxon>Agaricales</taxon>
        <taxon>Marasmiineae</taxon>
        <taxon>Marasmiaceae</taxon>
        <taxon>Tetrapyrgos</taxon>
    </lineage>
</organism>
<feature type="compositionally biased region" description="Polar residues" evidence="8">
    <location>
        <begin position="15"/>
        <end position="31"/>
    </location>
</feature>
<evidence type="ECO:0000256" key="8">
    <source>
        <dbReference type="SAM" id="MobiDB-lite"/>
    </source>
</evidence>
<feature type="region of interest" description="Disordered" evidence="8">
    <location>
        <begin position="469"/>
        <end position="501"/>
    </location>
</feature>
<feature type="region of interest" description="Disordered" evidence="8">
    <location>
        <begin position="1"/>
        <end position="50"/>
    </location>
</feature>
<feature type="transmembrane region" description="Helical" evidence="9">
    <location>
        <begin position="363"/>
        <end position="387"/>
    </location>
</feature>
<dbReference type="Gene3D" id="1.10.287.70">
    <property type="match status" value="2"/>
</dbReference>
<feature type="domain" description="Potassium channel" evidence="10">
    <location>
        <begin position="373"/>
        <end position="448"/>
    </location>
</feature>
<feature type="transmembrane region" description="Helical" evidence="9">
    <location>
        <begin position="58"/>
        <end position="85"/>
    </location>
</feature>
<name>A0A8H5LQ38_9AGAR</name>
<feature type="transmembrane region" description="Helical" evidence="9">
    <location>
        <begin position="275"/>
        <end position="297"/>
    </location>
</feature>
<evidence type="ECO:0000259" key="10">
    <source>
        <dbReference type="Pfam" id="PF07885"/>
    </source>
</evidence>
<feature type="compositionally biased region" description="Basic and acidic residues" evidence="8">
    <location>
        <begin position="39"/>
        <end position="50"/>
    </location>
</feature>
<evidence type="ECO:0000256" key="3">
    <source>
        <dbReference type="ARBA" id="ARBA00022692"/>
    </source>
</evidence>
<keyword evidence="3 9" id="KW-0812">Transmembrane</keyword>
<feature type="compositionally biased region" description="Basic and acidic residues" evidence="8">
    <location>
        <begin position="486"/>
        <end position="501"/>
    </location>
</feature>
<feature type="region of interest" description="Disordered" evidence="8">
    <location>
        <begin position="559"/>
        <end position="598"/>
    </location>
</feature>
<evidence type="ECO:0000256" key="1">
    <source>
        <dbReference type="ARBA" id="ARBA00004141"/>
    </source>
</evidence>
<evidence type="ECO:0000256" key="6">
    <source>
        <dbReference type="ARBA" id="ARBA00023136"/>
    </source>
</evidence>
<feature type="transmembrane region" description="Helical" evidence="9">
    <location>
        <begin position="424"/>
        <end position="443"/>
    </location>
</feature>
<evidence type="ECO:0000313" key="12">
    <source>
        <dbReference type="Proteomes" id="UP000559256"/>
    </source>
</evidence>
<dbReference type="GO" id="GO:0005886">
    <property type="term" value="C:plasma membrane"/>
    <property type="evidence" value="ECO:0007669"/>
    <property type="project" value="TreeGrafter"/>
</dbReference>
<keyword evidence="2" id="KW-0813">Transport</keyword>
<keyword evidence="6 9" id="KW-0472">Membrane</keyword>
<gene>
    <name evidence="11" type="ORF">D9758_005481</name>
</gene>
<keyword evidence="4 9" id="KW-1133">Transmembrane helix</keyword>
<evidence type="ECO:0000256" key="5">
    <source>
        <dbReference type="ARBA" id="ARBA00023065"/>
    </source>
</evidence>
<dbReference type="OrthoDB" id="297496at2759"/>
<evidence type="ECO:0000256" key="4">
    <source>
        <dbReference type="ARBA" id="ARBA00022989"/>
    </source>
</evidence>
<dbReference type="PANTHER" id="PTHR11003">
    <property type="entry name" value="POTASSIUM CHANNEL, SUBFAMILY K"/>
    <property type="match status" value="1"/>
</dbReference>
<sequence>MNDPGLDEPIANTADRVNSTYDDAQSISEQGLTRRKGKEKALKQRGDPEEGEAEKRRWFLFTAFPLIAGTLGPLANLFSVCALVQSWRIKIPSGERISDPKWLTALNSISLATALAANLVLLFNFAHRIRYVIAQPLTVTLWYISASLLIIPLCLIHDIASSTIHHTLSQSFHYGILSAVLYTLMSTLLLLHYIENIMKKRTRSDPFLSHLTMPQRTLMLQTISFTLYLALGAGVFAALEGWAFVDTVYWADYTLLTIGLGSDFPLKTSAGRGLLIPYAGGGLVIIGLVIGSVRGLVLEGAEERVERSQMRKEREKWIVRFREKEGHGKEKRGEGNEEDMERRKAEFEAMRNVRYRSKTVRRYTALGVSFFAFLVLWFIGALVFWFAESNQSWTYGTSLYFAYVSLLTIGYGDFVPQSNAGKPFFVLWSLIAVPTVTIFISNMGSTVVRWVEQGTLWLARWTVLPEKRHKANSGKGKRNTGDTDEEYHRGPRGIEEEGLRGEIEKIGERVEKAEAEHGEATGLPARLAREIRNLAKDVGRKPPRKYSWEEWSRRMKLLEEEDDNRSRRRDSGNGTSRDKIHDGNSDGDGENWGWLGEDGPLFSRMGETEWILGKLCEKLEEVLVERVNREK</sequence>
<keyword evidence="12" id="KW-1185">Reference proteome</keyword>
<comment type="caution">
    <text evidence="11">The sequence shown here is derived from an EMBL/GenBank/DDBJ whole genome shotgun (WGS) entry which is preliminary data.</text>
</comment>
<dbReference type="SUPFAM" id="SSF81324">
    <property type="entry name" value="Voltage-gated potassium channels"/>
    <property type="match status" value="2"/>
</dbReference>
<dbReference type="PANTHER" id="PTHR11003:SF342">
    <property type="entry name" value="OUTWARD-RECTIFIER POTASSIUM CHANNEL TOK1"/>
    <property type="match status" value="1"/>
</dbReference>
<evidence type="ECO:0000256" key="2">
    <source>
        <dbReference type="ARBA" id="ARBA00022448"/>
    </source>
</evidence>
<dbReference type="GO" id="GO:0022841">
    <property type="term" value="F:potassium ion leak channel activity"/>
    <property type="evidence" value="ECO:0007669"/>
    <property type="project" value="TreeGrafter"/>
</dbReference>
<dbReference type="Pfam" id="PF07885">
    <property type="entry name" value="Ion_trans_2"/>
    <property type="match status" value="2"/>
</dbReference>
<accession>A0A8H5LQ38</accession>
<proteinExistence type="predicted"/>
<dbReference type="EMBL" id="JAACJM010000028">
    <property type="protein sequence ID" value="KAF5365241.1"/>
    <property type="molecule type" value="Genomic_DNA"/>
</dbReference>
<dbReference type="InterPro" id="IPR013099">
    <property type="entry name" value="K_chnl_dom"/>
</dbReference>
<dbReference type="GO" id="GO:0015271">
    <property type="term" value="F:outward rectifier potassium channel activity"/>
    <property type="evidence" value="ECO:0007669"/>
    <property type="project" value="TreeGrafter"/>
</dbReference>
<evidence type="ECO:0000256" key="9">
    <source>
        <dbReference type="SAM" id="Phobius"/>
    </source>
</evidence>
<feature type="transmembrane region" description="Helical" evidence="9">
    <location>
        <begin position="105"/>
        <end position="125"/>
    </location>
</feature>
<reference evidence="11 12" key="1">
    <citation type="journal article" date="2020" name="ISME J.">
        <title>Uncovering the hidden diversity of litter-decomposition mechanisms in mushroom-forming fungi.</title>
        <authorList>
            <person name="Floudas D."/>
            <person name="Bentzer J."/>
            <person name="Ahren D."/>
            <person name="Johansson T."/>
            <person name="Persson P."/>
            <person name="Tunlid A."/>
        </authorList>
    </citation>
    <scope>NUCLEOTIDE SEQUENCE [LARGE SCALE GENOMIC DNA]</scope>
    <source>
        <strain evidence="11 12">CBS 291.85</strain>
    </source>
</reference>
<feature type="transmembrane region" description="Helical" evidence="9">
    <location>
        <begin position="393"/>
        <end position="412"/>
    </location>
</feature>
<dbReference type="InterPro" id="IPR003280">
    <property type="entry name" value="2pore_dom_K_chnl"/>
</dbReference>
<dbReference type="AlphaFoldDB" id="A0A8H5LQ38"/>
<feature type="domain" description="Potassium channel" evidence="10">
    <location>
        <begin position="225"/>
        <end position="293"/>
    </location>
</feature>
<feature type="transmembrane region" description="Helical" evidence="9">
    <location>
        <begin position="172"/>
        <end position="194"/>
    </location>
</feature>
<keyword evidence="5" id="KW-0406">Ion transport</keyword>
<keyword evidence="7" id="KW-0407">Ion channel</keyword>
<dbReference type="Proteomes" id="UP000559256">
    <property type="component" value="Unassembled WGS sequence"/>
</dbReference>
<feature type="compositionally biased region" description="Basic residues" evidence="8">
    <location>
        <begin position="469"/>
        <end position="478"/>
    </location>
</feature>